<dbReference type="AlphaFoldDB" id="A0A833Y3K5"/>
<accession>A0A833Y3K5</accession>
<dbReference type="Gramene" id="Jr01_33670_p1">
    <property type="protein sequence ID" value="cds.Jr01_33670_p1"/>
    <property type="gene ID" value="Jr01_33670"/>
</dbReference>
<comment type="caution">
    <text evidence="1">The sequence shown here is derived from an EMBL/GenBank/DDBJ whole genome shotgun (WGS) entry which is preliminary data.</text>
</comment>
<proteinExistence type="predicted"/>
<organism evidence="1 2">
    <name type="scientific">Juglans regia</name>
    <name type="common">English walnut</name>
    <dbReference type="NCBI Taxonomy" id="51240"/>
    <lineage>
        <taxon>Eukaryota</taxon>
        <taxon>Viridiplantae</taxon>
        <taxon>Streptophyta</taxon>
        <taxon>Embryophyta</taxon>
        <taxon>Tracheophyta</taxon>
        <taxon>Spermatophyta</taxon>
        <taxon>Magnoliopsida</taxon>
        <taxon>eudicotyledons</taxon>
        <taxon>Gunneridae</taxon>
        <taxon>Pentapetalae</taxon>
        <taxon>rosids</taxon>
        <taxon>fabids</taxon>
        <taxon>Fagales</taxon>
        <taxon>Juglandaceae</taxon>
        <taxon>Juglans</taxon>
    </lineage>
</organism>
<reference evidence="1" key="2">
    <citation type="submission" date="2020-03" db="EMBL/GenBank/DDBJ databases">
        <title>Walnut 2.0.</title>
        <authorList>
            <person name="Marrano A."/>
            <person name="Britton M."/>
            <person name="Zimin A.V."/>
            <person name="Zaini P.A."/>
            <person name="Workman R."/>
            <person name="Puiu D."/>
            <person name="Bianco L."/>
            <person name="Allen B.J."/>
            <person name="Troggio M."/>
            <person name="Leslie C.A."/>
            <person name="Timp W."/>
            <person name="Dendekar A."/>
            <person name="Salzberg S.L."/>
            <person name="Neale D.B."/>
        </authorList>
    </citation>
    <scope>NUCLEOTIDE SEQUENCE</scope>
    <source>
        <tissue evidence="1">Leaves</tissue>
    </source>
</reference>
<gene>
    <name evidence="1" type="ORF">F2P56_003119</name>
</gene>
<reference evidence="1" key="1">
    <citation type="submission" date="2015-10" db="EMBL/GenBank/DDBJ databases">
        <authorList>
            <person name="Martinez-Garcia P.J."/>
            <person name="Crepeau M.W."/>
            <person name="Puiu D."/>
            <person name="Gonzalez-Ibeas D."/>
            <person name="Whalen J."/>
            <person name="Stevens K."/>
            <person name="Paul R."/>
            <person name="Butterfield T."/>
            <person name="Britton M."/>
            <person name="Reagan R."/>
            <person name="Chakraborty S."/>
            <person name="Walawage S.L."/>
            <person name="Vasquez-Gross H.A."/>
            <person name="Cardeno C."/>
            <person name="Famula R."/>
            <person name="Pratt K."/>
            <person name="Kuruganti S."/>
            <person name="Aradhya M.K."/>
            <person name="Leslie C.A."/>
            <person name="Dandekar A.M."/>
            <person name="Salzberg S.L."/>
            <person name="Wegrzyn J.L."/>
            <person name="Langley C.H."/>
            <person name="Neale D.B."/>
        </authorList>
    </citation>
    <scope>NUCLEOTIDE SEQUENCE</scope>
    <source>
        <tissue evidence="1">Leaves</tissue>
    </source>
</reference>
<evidence type="ECO:0000313" key="1">
    <source>
        <dbReference type="EMBL" id="KAF5482561.1"/>
    </source>
</evidence>
<evidence type="ECO:0000313" key="2">
    <source>
        <dbReference type="Proteomes" id="UP000619265"/>
    </source>
</evidence>
<dbReference type="EMBL" id="LIHL02000001">
    <property type="protein sequence ID" value="KAF5482561.1"/>
    <property type="molecule type" value="Genomic_DNA"/>
</dbReference>
<sequence>MVTKSAVTRRGYEVYREKDDETEHLQKDKGLSQKQEKLLIVQYCVCARARVSICVDCIYGKEPVVVTVQKAWILIFNLKILDGISGRAVQGTFQYLNARFNISLTVCEFL</sequence>
<name>A0A833Y3K5_JUGRE</name>
<dbReference type="Proteomes" id="UP000619265">
    <property type="component" value="Unassembled WGS sequence"/>
</dbReference>
<protein>
    <submittedName>
        <fullName evidence="1">Uncharacterized protein</fullName>
    </submittedName>
</protein>